<organism evidence="1 2">
    <name type="scientific">Polymorphospora lycopeni</name>
    <dbReference type="NCBI Taxonomy" id="3140240"/>
    <lineage>
        <taxon>Bacteria</taxon>
        <taxon>Bacillati</taxon>
        <taxon>Actinomycetota</taxon>
        <taxon>Actinomycetes</taxon>
        <taxon>Micromonosporales</taxon>
        <taxon>Micromonosporaceae</taxon>
        <taxon>Polymorphospora</taxon>
    </lineage>
</organism>
<dbReference type="RefSeq" id="WP_375734266.1">
    <property type="nucleotide sequence ID" value="NZ_JBCGDC010000029.1"/>
</dbReference>
<dbReference type="EMBL" id="JBCGDC010000029">
    <property type="protein sequence ID" value="MFB6393962.1"/>
    <property type="molecule type" value="Genomic_DNA"/>
</dbReference>
<dbReference type="Proteomes" id="UP001582793">
    <property type="component" value="Unassembled WGS sequence"/>
</dbReference>
<proteinExistence type="predicted"/>
<evidence type="ECO:0008006" key="3">
    <source>
        <dbReference type="Google" id="ProtNLM"/>
    </source>
</evidence>
<evidence type="ECO:0000313" key="2">
    <source>
        <dbReference type="Proteomes" id="UP001582793"/>
    </source>
</evidence>
<evidence type="ECO:0000313" key="1">
    <source>
        <dbReference type="EMBL" id="MFB6393962.1"/>
    </source>
</evidence>
<sequence length="209" mass="22974">MHRGVFLGEGSTDDGISVHIERIATECGIGVQLTAPAADLLPTTDRTIAGKLRALARLGGRYDIVFVHRDADNAGRDARISEISSGISEVMPDAVRVPVVPVRMTEAWLVLDEGPIREVAGNPNGRVRLKIPTAREAERIADPKALLKELIADASETTGRRRKSLQAAFPYNRRRLLEELDPNGPVRFLDSWLHFVSDTIKGLQKLDQP</sequence>
<protein>
    <recommendedName>
        <fullName evidence="3">DUF4276 family protein</fullName>
    </recommendedName>
</protein>
<reference evidence="1 2" key="1">
    <citation type="submission" date="2024-04" db="EMBL/GenBank/DDBJ databases">
        <title>Polymorphospora sp. isolated from Baiyangdian Lake in Xiong'an New Area.</title>
        <authorList>
            <person name="Zhang X."/>
            <person name="Liu J."/>
        </authorList>
    </citation>
    <scope>NUCLEOTIDE SEQUENCE [LARGE SCALE GENOMIC DNA]</scope>
    <source>
        <strain evidence="1 2">2-325</strain>
    </source>
</reference>
<comment type="caution">
    <text evidence="1">The sequence shown here is derived from an EMBL/GenBank/DDBJ whole genome shotgun (WGS) entry which is preliminary data.</text>
</comment>
<keyword evidence="2" id="KW-1185">Reference proteome</keyword>
<accession>A0ABV5CPW7</accession>
<name>A0ABV5CPW7_9ACTN</name>
<gene>
    <name evidence="1" type="ORF">AAFH96_12725</name>
</gene>